<protein>
    <submittedName>
        <fullName evidence="1">Uncharacterized protein</fullName>
    </submittedName>
</protein>
<proteinExistence type="predicted"/>
<dbReference type="EMBL" id="LN853021">
    <property type="protein sequence ID" value="CRY94792.1"/>
    <property type="molecule type" value="Genomic_DNA"/>
</dbReference>
<sequence length="53" mass="5896">MSVKSDIAKSSQWSILAMNFTAHRLLAERILEGKIEEVPKNNPLPLCNGEDVT</sequence>
<name>A0A0H5QFI2_9ZZZZ</name>
<reference evidence="1" key="2">
    <citation type="submission" date="2015-07" db="EMBL/GenBank/DDBJ databases">
        <title>Plasmids, circular viruses and viroids from rat gut.</title>
        <authorList>
            <person name="Jorgensen T.J."/>
            <person name="Hansen M.A."/>
            <person name="Xu Z."/>
            <person name="Tabak M.A."/>
            <person name="Sorensen S.J."/>
            <person name="Hansen L.H."/>
        </authorList>
    </citation>
    <scope>NUCLEOTIDE SEQUENCE</scope>
    <source>
        <plasmid evidence="1">pRGRH0358</plasmid>
    </source>
</reference>
<geneLocation type="plasmid" evidence="1">
    <name>pRGRH0358</name>
</geneLocation>
<dbReference type="AlphaFoldDB" id="A0A0H5QFI2"/>
<evidence type="ECO:0000313" key="1">
    <source>
        <dbReference type="EMBL" id="CRY94792.1"/>
    </source>
</evidence>
<reference evidence="1" key="1">
    <citation type="submission" date="2015-06" db="EMBL/GenBank/DDBJ databases">
        <authorList>
            <person name="Joergensen T."/>
        </authorList>
    </citation>
    <scope>NUCLEOTIDE SEQUENCE</scope>
    <source>
        <plasmid evidence="1">pRGRH0358</plasmid>
    </source>
</reference>
<accession>A0A0H5QFI2</accession>
<keyword evidence="1" id="KW-0614">Plasmid</keyword>
<organism evidence="1">
    <name type="scientific">uncultured prokaryote</name>
    <dbReference type="NCBI Taxonomy" id="198431"/>
    <lineage>
        <taxon>unclassified sequences</taxon>
        <taxon>environmental samples</taxon>
    </lineage>
</organism>